<sequence length="162" mass="16985">MRLVLVAGLAATLVAAPAAAQIAKPTQAEQEAAAAAVASACGGDVSSDEAAKMPRAAIAAKLSCFTREAAKRFNTQLPQKVDEVTVLERVSAEGTRLTYHYTVDLLVADLPAGTSEAMQTGVRANVCKADDMRATMALGGSYRYVWIDRNRKPITEAVVSGC</sequence>
<dbReference type="AlphaFoldDB" id="A0A4Y8ZKY7"/>
<dbReference type="Gene3D" id="3.30.300.250">
    <property type="match status" value="1"/>
</dbReference>
<organism evidence="2 3">
    <name type="scientific">Sphingomonas parva</name>
    <dbReference type="NCBI Taxonomy" id="2555898"/>
    <lineage>
        <taxon>Bacteria</taxon>
        <taxon>Pseudomonadati</taxon>
        <taxon>Pseudomonadota</taxon>
        <taxon>Alphaproteobacteria</taxon>
        <taxon>Sphingomonadales</taxon>
        <taxon>Sphingomonadaceae</taxon>
        <taxon>Sphingomonas</taxon>
    </lineage>
</organism>
<evidence type="ECO:0000313" key="3">
    <source>
        <dbReference type="Proteomes" id="UP000298213"/>
    </source>
</evidence>
<feature type="signal peptide" evidence="1">
    <location>
        <begin position="1"/>
        <end position="20"/>
    </location>
</feature>
<dbReference type="OrthoDB" id="7605538at2"/>
<feature type="chain" id="PRO_5021273609" evidence="1">
    <location>
        <begin position="21"/>
        <end position="162"/>
    </location>
</feature>
<evidence type="ECO:0000256" key="1">
    <source>
        <dbReference type="SAM" id="SignalP"/>
    </source>
</evidence>
<gene>
    <name evidence="2" type="ORF">E2493_19170</name>
</gene>
<name>A0A4Y8ZKY7_9SPHN</name>
<comment type="caution">
    <text evidence="2">The sequence shown here is derived from an EMBL/GenBank/DDBJ whole genome shotgun (WGS) entry which is preliminary data.</text>
</comment>
<protein>
    <submittedName>
        <fullName evidence="2">Uncharacterized protein</fullName>
    </submittedName>
</protein>
<dbReference type="Proteomes" id="UP000298213">
    <property type="component" value="Unassembled WGS sequence"/>
</dbReference>
<dbReference type="EMBL" id="SPDV01000062">
    <property type="protein sequence ID" value="TFI56634.1"/>
    <property type="molecule type" value="Genomic_DNA"/>
</dbReference>
<accession>A0A4Y8ZKY7</accession>
<proteinExistence type="predicted"/>
<dbReference type="RefSeq" id="WP_135090110.1">
    <property type="nucleotide sequence ID" value="NZ_SPDV01000062.1"/>
</dbReference>
<keyword evidence="1" id="KW-0732">Signal</keyword>
<evidence type="ECO:0000313" key="2">
    <source>
        <dbReference type="EMBL" id="TFI56634.1"/>
    </source>
</evidence>
<reference evidence="2 3" key="1">
    <citation type="submission" date="2019-03" db="EMBL/GenBank/DDBJ databases">
        <title>Genome sequence of Sphingomonas sp. 17J27-24.</title>
        <authorList>
            <person name="Kim M."/>
            <person name="Maeng S."/>
            <person name="Sathiyaraj S."/>
        </authorList>
    </citation>
    <scope>NUCLEOTIDE SEQUENCE [LARGE SCALE GENOMIC DNA]</scope>
    <source>
        <strain evidence="2 3">17J27-24</strain>
    </source>
</reference>
<keyword evidence="3" id="KW-1185">Reference proteome</keyword>